<proteinExistence type="inferred from homology"/>
<accession>W0HXE6</accession>
<dbReference type="OrthoDB" id="196624at2"/>
<dbReference type="KEGG" id="sod:Sant_2145"/>
<dbReference type="InterPro" id="IPR000847">
    <property type="entry name" value="LysR_HTH_N"/>
</dbReference>
<dbReference type="GO" id="GO:0003700">
    <property type="term" value="F:DNA-binding transcription factor activity"/>
    <property type="evidence" value="ECO:0007669"/>
    <property type="project" value="InterPro"/>
</dbReference>
<dbReference type="AlphaFoldDB" id="W0HXE6"/>
<keyword evidence="4" id="KW-0804">Transcription</keyword>
<dbReference type="RefSeq" id="WP_025422322.1">
    <property type="nucleotide sequence ID" value="NZ_CP006569.1"/>
</dbReference>
<dbReference type="PATRIC" id="fig|1239307.3.peg.2373"/>
<dbReference type="Gene3D" id="1.10.10.10">
    <property type="entry name" value="Winged helix-like DNA-binding domain superfamily/Winged helix DNA-binding domain"/>
    <property type="match status" value="1"/>
</dbReference>
<feature type="domain" description="HTH lysR-type" evidence="5">
    <location>
        <begin position="2"/>
        <end position="59"/>
    </location>
</feature>
<evidence type="ECO:0000256" key="3">
    <source>
        <dbReference type="ARBA" id="ARBA00023125"/>
    </source>
</evidence>
<evidence type="ECO:0000256" key="1">
    <source>
        <dbReference type="ARBA" id="ARBA00009437"/>
    </source>
</evidence>
<dbReference type="InterPro" id="IPR036388">
    <property type="entry name" value="WH-like_DNA-bd_sf"/>
</dbReference>
<dbReference type="Pfam" id="PF00126">
    <property type="entry name" value="HTH_1"/>
    <property type="match status" value="1"/>
</dbReference>
<dbReference type="InterPro" id="IPR036390">
    <property type="entry name" value="WH_DNA-bd_sf"/>
</dbReference>
<evidence type="ECO:0000256" key="2">
    <source>
        <dbReference type="ARBA" id="ARBA00023015"/>
    </source>
</evidence>
<keyword evidence="3" id="KW-0238">DNA-binding</keyword>
<keyword evidence="2" id="KW-0805">Transcription regulation</keyword>
<sequence length="307" mass="34050">MLELGQLNCFVVVAEELSFRRAAVRLHMTQPPLSRQIQLLEHQMGVKLFTRSTRSVTLTAAGRAFLAQARQLLDLAQHATSNARRIAAGELGHLTFSFVSCAIYHYLPTLIHQMQQVYPEVALHLTEMPSRVQFNALRLRQVDLGVVREAPLPAGIHGRALLKEPFVLAIPAHHPLAHQTTVTLSCLHKQPFINYAASGWRPFHDLITLTLSRHGIEPRYVHSIGSTVAILSLVNGGLGLALVPARSADIRFDKVVFRTLPELDDVTSELLLVWHQENDNPVLPPLLDALYRGMQDVMQAPPAGIVA</sequence>
<protein>
    <submittedName>
        <fullName evidence="6">Transcriptional regulator, LysR family</fullName>
    </submittedName>
</protein>
<dbReference type="Proteomes" id="UP000019028">
    <property type="component" value="Chromosome"/>
</dbReference>
<dbReference type="Pfam" id="PF03466">
    <property type="entry name" value="LysR_substrate"/>
    <property type="match status" value="1"/>
</dbReference>
<dbReference type="Gene3D" id="3.40.190.10">
    <property type="entry name" value="Periplasmic binding protein-like II"/>
    <property type="match status" value="2"/>
</dbReference>
<gene>
    <name evidence="6" type="ORF">Sant_2145</name>
</gene>
<dbReference type="PROSITE" id="PS50931">
    <property type="entry name" value="HTH_LYSR"/>
    <property type="match status" value="1"/>
</dbReference>
<dbReference type="SUPFAM" id="SSF46785">
    <property type="entry name" value="Winged helix' DNA-binding domain"/>
    <property type="match status" value="1"/>
</dbReference>
<evidence type="ECO:0000256" key="4">
    <source>
        <dbReference type="ARBA" id="ARBA00023163"/>
    </source>
</evidence>
<dbReference type="PANTHER" id="PTHR30346">
    <property type="entry name" value="TRANSCRIPTIONAL DUAL REGULATOR HCAR-RELATED"/>
    <property type="match status" value="1"/>
</dbReference>
<name>W0HXE6_9GAMM</name>
<evidence type="ECO:0000313" key="7">
    <source>
        <dbReference type="Proteomes" id="UP000019028"/>
    </source>
</evidence>
<organism evidence="6 7">
    <name type="scientific">Sodalis praecaptivus</name>
    <dbReference type="NCBI Taxonomy" id="1239307"/>
    <lineage>
        <taxon>Bacteria</taxon>
        <taxon>Pseudomonadati</taxon>
        <taxon>Pseudomonadota</taxon>
        <taxon>Gammaproteobacteria</taxon>
        <taxon>Enterobacterales</taxon>
        <taxon>Bruguierivoracaceae</taxon>
        <taxon>Sodalis</taxon>
    </lineage>
</organism>
<dbReference type="InterPro" id="IPR005119">
    <property type="entry name" value="LysR_subst-bd"/>
</dbReference>
<dbReference type="GO" id="GO:0003677">
    <property type="term" value="F:DNA binding"/>
    <property type="evidence" value="ECO:0007669"/>
    <property type="project" value="UniProtKB-KW"/>
</dbReference>
<dbReference type="HOGENOM" id="CLU_039613_6_4_6"/>
<dbReference type="EMBL" id="CP006569">
    <property type="protein sequence ID" value="AHF77192.1"/>
    <property type="molecule type" value="Genomic_DNA"/>
</dbReference>
<comment type="similarity">
    <text evidence="1">Belongs to the LysR transcriptional regulatory family.</text>
</comment>
<dbReference type="GO" id="GO:0032993">
    <property type="term" value="C:protein-DNA complex"/>
    <property type="evidence" value="ECO:0007669"/>
    <property type="project" value="TreeGrafter"/>
</dbReference>
<reference evidence="6 7" key="1">
    <citation type="journal article" date="2014" name="Genome Biol. Evol.">
        <title>Genome degeneration and adaptation in a nascent stage of symbiosis.</title>
        <authorList>
            <person name="Oakeson K.F."/>
            <person name="Gil R."/>
            <person name="Clayton A.L."/>
            <person name="Dunn D.M."/>
            <person name="von Niederhausern A.C."/>
            <person name="Hamil C."/>
            <person name="Aoyagi A."/>
            <person name="Duval B."/>
            <person name="Baca A."/>
            <person name="Silva F.J."/>
            <person name="Vallier A."/>
            <person name="Jackson D.G."/>
            <person name="Latorre A."/>
            <person name="Weiss R.B."/>
            <person name="Heddi A."/>
            <person name="Moya A."/>
            <person name="Dale C."/>
        </authorList>
    </citation>
    <scope>NUCLEOTIDE SEQUENCE [LARGE SCALE GENOMIC DNA]</scope>
    <source>
        <strain evidence="6 7">HS1</strain>
    </source>
</reference>
<dbReference type="PRINTS" id="PR00039">
    <property type="entry name" value="HTHLYSR"/>
</dbReference>
<evidence type="ECO:0000313" key="6">
    <source>
        <dbReference type="EMBL" id="AHF77192.1"/>
    </source>
</evidence>
<dbReference type="PANTHER" id="PTHR30346:SF0">
    <property type="entry name" value="HCA OPERON TRANSCRIPTIONAL ACTIVATOR HCAR"/>
    <property type="match status" value="1"/>
</dbReference>
<keyword evidence="7" id="KW-1185">Reference proteome</keyword>
<dbReference type="FunFam" id="1.10.10.10:FF:000001">
    <property type="entry name" value="LysR family transcriptional regulator"/>
    <property type="match status" value="1"/>
</dbReference>
<dbReference type="SUPFAM" id="SSF53850">
    <property type="entry name" value="Periplasmic binding protein-like II"/>
    <property type="match status" value="1"/>
</dbReference>
<evidence type="ECO:0000259" key="5">
    <source>
        <dbReference type="PROSITE" id="PS50931"/>
    </source>
</evidence>